<dbReference type="Proteomes" id="UP000018550">
    <property type="component" value="Chromosome"/>
</dbReference>
<keyword evidence="6 10" id="KW-1133">Transmembrane helix</keyword>
<keyword evidence="3" id="KW-1003">Cell membrane</keyword>
<reference evidence="12 13" key="1">
    <citation type="journal article" date="2014" name="Genome Announc.">
        <title>Complete Genome Sequence of Spiroplasma apis B31T (ATCC 33834), a Bacterium Associated with May Disease of Honeybees (Apis mellifera).</title>
        <authorList>
            <person name="Ku C."/>
            <person name="Lo W.S."/>
            <person name="Chen L.L."/>
            <person name="Kuo C.H."/>
        </authorList>
    </citation>
    <scope>NUCLEOTIDE SEQUENCE [LARGE SCALE GENOMIC DNA]</scope>
    <source>
        <strain evidence="12">B31</strain>
    </source>
</reference>
<feature type="transmembrane region" description="Helical" evidence="10">
    <location>
        <begin position="456"/>
        <end position="478"/>
    </location>
</feature>
<feature type="transmembrane region" description="Helical" evidence="10">
    <location>
        <begin position="513"/>
        <end position="537"/>
    </location>
</feature>
<dbReference type="PANTHER" id="PTHR30081:SF8">
    <property type="entry name" value="PROTEIN TRANSLOCASE SUBUNIT SECF"/>
    <property type="match status" value="1"/>
</dbReference>
<protein>
    <submittedName>
        <fullName evidence="12">Bifunctional preprotein translocase subunit SecD/SecF</fullName>
    </submittedName>
</protein>
<evidence type="ECO:0000256" key="6">
    <source>
        <dbReference type="ARBA" id="ARBA00022989"/>
    </source>
</evidence>
<accession>V5RIG5</accession>
<organism evidence="12 13">
    <name type="scientific">Spiroplasma apis B31</name>
    <dbReference type="NCBI Taxonomy" id="1276258"/>
    <lineage>
        <taxon>Bacteria</taxon>
        <taxon>Bacillati</taxon>
        <taxon>Mycoplasmatota</taxon>
        <taxon>Mollicutes</taxon>
        <taxon>Entomoplasmatales</taxon>
        <taxon>Spiroplasmataceae</taxon>
        <taxon>Spiroplasma</taxon>
    </lineage>
</organism>
<dbReference type="HOGENOM" id="CLU_262380_0_0_14"/>
<evidence type="ECO:0000259" key="11">
    <source>
        <dbReference type="Pfam" id="PF02355"/>
    </source>
</evidence>
<evidence type="ECO:0000256" key="4">
    <source>
        <dbReference type="ARBA" id="ARBA00022692"/>
    </source>
</evidence>
<feature type="domain" description="Protein export membrane protein SecD/SecF C-terminal" evidence="11">
    <location>
        <begin position="1031"/>
        <end position="1128"/>
    </location>
</feature>
<dbReference type="InterPro" id="IPR022813">
    <property type="entry name" value="SecD/SecF_arch_bac"/>
</dbReference>
<dbReference type="eggNOG" id="COG0342">
    <property type="taxonomic scope" value="Bacteria"/>
</dbReference>
<keyword evidence="5" id="KW-0653">Protein transport</keyword>
<dbReference type="PATRIC" id="fig|1276258.3.peg.416"/>
<dbReference type="SUPFAM" id="SSF82866">
    <property type="entry name" value="Multidrug efflux transporter AcrB transmembrane domain"/>
    <property type="match status" value="2"/>
</dbReference>
<evidence type="ECO:0000256" key="8">
    <source>
        <dbReference type="ARBA" id="ARBA00023136"/>
    </source>
</evidence>
<sequence>MVKVKKNQKTNQKNINKNVFRFLTIFLLLCSLALGILFSTWRFSKDYKLGNDFRGYYSALVSVDNVNNEKKANNQPNGDAKEAAKVLEQRLNPMGTNQIIIETAGLNYLKVLSPIEAYKNKIVFQNQIQRKGGAILLNEEYKDLQFKDQERTGINDFFSSAKSTSITTARGKNPAVSFELKGSNFSSLFKAEEGQTSAKLKMSVLIDADGFYNDIRNFYNLVEADKNEEKVNLYFEQIIEPFRNIYNNSETNAKAKLILADFFKGRYTITTSGNNKSYSYVNLLDKNFERKTFLDHFSDFEFLSDTSGYVYDPNAKTDDFKEGGKYAEEVIGYSISSGNDRSTKLGKVNELFNEFNPVMAKFLNTNANSLNKKIYNSLTNYFLFDGTASNSGRLNEASTSVNGAYGYIKDNHFITEYPKDPESKAKMGASVFNASTKGFVFTVNEISEISGSITSLMLSFAIIFMGVIALALMIYIAFLYRVLGIFMIAIILAITGLTLLSTTWFGLTLGPETIIGIILIIALNLEIFVLIFENVKYNIFNKQRGVKTSFNISIKENLGIAIDVIVALIVPSICLFWITSNALQSFAIIISMGMAFSILLTVLFAVILFKMLINTNIFNNNLWLFALNTSFAKNGRPVLNYKIYTLKNKIQKLDYATINDKKIEVLERQKSSLNDSVHSLSSKSQKATLKKIEKIEKKLLNLKSFKIDSKDIDKRKTLQAKLATLETKLAQKEQKHEELHVLKAEKIKEKLNKKINKKITKIKTKISKLDQEKYITKINKLNLAIEELNYVLNDNTETIIEQESEIVTSTKEKLKVKTYEKVIKHGSKLLAFILIILTSIAALVGGLWGPNYDATFGNRTEYTIWGSNIDEFYQNIEAVSNKDEPNNELINIAKNTVKNFNDFEIENPTLEPSSSKRQLKKTQLVSNFIYTVFLDKEYVNYLANTTNAITTYVNHNHSVSYGSKFEYNSKTSDEENYPWISLSVATTNSEQSSIAKNVFQRMGINITNAREDRGFISKRIRPATMLWMSFQMLWTVLAIILGLLIYILIRFKWTYYIAMIVAIILTPAITLGAIVALQIPLGMSSLISIVASISFVCMALFIIFGKARSLIVSKDEKSLNEYFKKEIEYSFNTKSEKKRIKDELFLIKADLKLALKSKDLTVKEKRELYAQFSKTKQEKYLAFKDIKKENKIKISRVAKENNYLKEVMVQTFRFGVKRTYLIGSVYIAVALLLAMTLSPLLAFGISLIIGILSSALVVLFVAIPIWIGLEQLRIRNHLSRKHFINNLKVSGEEQIIEGIND</sequence>
<keyword evidence="7" id="KW-0811">Translocation</keyword>
<feature type="transmembrane region" description="Helical" evidence="10">
    <location>
        <begin position="1220"/>
        <end position="1241"/>
    </location>
</feature>
<evidence type="ECO:0000256" key="9">
    <source>
        <dbReference type="SAM" id="Coils"/>
    </source>
</evidence>
<feature type="transmembrane region" description="Helical" evidence="10">
    <location>
        <begin position="585"/>
        <end position="609"/>
    </location>
</feature>
<dbReference type="GO" id="GO:0005886">
    <property type="term" value="C:plasma membrane"/>
    <property type="evidence" value="ECO:0007669"/>
    <property type="project" value="UniProtKB-SubCell"/>
</dbReference>
<dbReference type="NCBIfam" id="NF037998">
    <property type="entry name" value="RND_1"/>
    <property type="match status" value="2"/>
</dbReference>
<dbReference type="Gene3D" id="1.20.1640.10">
    <property type="entry name" value="Multidrug efflux transporter AcrB transmembrane domain"/>
    <property type="match status" value="1"/>
</dbReference>
<proteinExistence type="predicted"/>
<dbReference type="InterPro" id="IPR048634">
    <property type="entry name" value="SecD_SecF_C"/>
</dbReference>
<evidence type="ECO:0000256" key="3">
    <source>
        <dbReference type="ARBA" id="ARBA00022475"/>
    </source>
</evidence>
<keyword evidence="2" id="KW-0813">Transport</keyword>
<gene>
    <name evidence="12" type="primary">secDF</name>
    <name evidence="12" type="ORF">SAPIS_v1c04170</name>
</gene>
<feature type="transmembrane region" description="Helical" evidence="10">
    <location>
        <begin position="1056"/>
        <end position="1079"/>
    </location>
</feature>
<dbReference type="PANTHER" id="PTHR30081">
    <property type="entry name" value="PROTEIN-EXPORT MEMBRANE PROTEIN SEC"/>
    <property type="match status" value="1"/>
</dbReference>
<dbReference type="STRING" id="1276258.SAPIS_v1c04170"/>
<evidence type="ECO:0000256" key="5">
    <source>
        <dbReference type="ARBA" id="ARBA00022927"/>
    </source>
</evidence>
<feature type="transmembrane region" description="Helical" evidence="10">
    <location>
        <begin position="558"/>
        <end position="579"/>
    </location>
</feature>
<keyword evidence="9" id="KW-0175">Coiled coil</keyword>
<keyword evidence="13" id="KW-1185">Reference proteome</keyword>
<dbReference type="KEGG" id="sapi:SAPIS_v1c04170"/>
<evidence type="ECO:0000256" key="1">
    <source>
        <dbReference type="ARBA" id="ARBA00004651"/>
    </source>
</evidence>
<evidence type="ECO:0000256" key="10">
    <source>
        <dbReference type="SAM" id="Phobius"/>
    </source>
</evidence>
<evidence type="ECO:0000256" key="2">
    <source>
        <dbReference type="ARBA" id="ARBA00022448"/>
    </source>
</evidence>
<comment type="subcellular location">
    <subcellularLocation>
        <location evidence="1">Cell membrane</location>
        <topology evidence="1">Multi-pass membrane protein</topology>
    </subcellularLocation>
</comment>
<feature type="coiled-coil region" evidence="9">
    <location>
        <begin position="715"/>
        <end position="772"/>
    </location>
</feature>
<evidence type="ECO:0000313" key="12">
    <source>
        <dbReference type="EMBL" id="AHB36263.1"/>
    </source>
</evidence>
<feature type="transmembrane region" description="Helical" evidence="10">
    <location>
        <begin position="20"/>
        <end position="41"/>
    </location>
</feature>
<dbReference type="GO" id="GO:0015031">
    <property type="term" value="P:protein transport"/>
    <property type="evidence" value="ECO:0007669"/>
    <property type="project" value="UniProtKB-KW"/>
</dbReference>
<feature type="transmembrane region" description="Helical" evidence="10">
    <location>
        <begin position="1085"/>
        <end position="1104"/>
    </location>
</feature>
<name>V5RIG5_SPIAP</name>
<keyword evidence="4 10" id="KW-0812">Transmembrane</keyword>
<dbReference type="Pfam" id="PF02355">
    <property type="entry name" value="SecD_SecF_C"/>
    <property type="match status" value="2"/>
</dbReference>
<feature type="transmembrane region" description="Helical" evidence="10">
    <location>
        <begin position="1247"/>
        <end position="1269"/>
    </location>
</feature>
<feature type="transmembrane region" description="Helical" evidence="10">
    <location>
        <begin position="829"/>
        <end position="849"/>
    </location>
</feature>
<feature type="transmembrane region" description="Helical" evidence="10">
    <location>
        <begin position="1025"/>
        <end position="1049"/>
    </location>
</feature>
<dbReference type="EMBL" id="CP006682">
    <property type="protein sequence ID" value="AHB36263.1"/>
    <property type="molecule type" value="Genomic_DNA"/>
</dbReference>
<evidence type="ECO:0000256" key="7">
    <source>
        <dbReference type="ARBA" id="ARBA00023010"/>
    </source>
</evidence>
<keyword evidence="8 10" id="KW-0472">Membrane</keyword>
<feature type="domain" description="Protein export membrane protein SecD/SecF C-terminal" evidence="11">
    <location>
        <begin position="441"/>
        <end position="613"/>
    </location>
</feature>
<feature type="transmembrane region" description="Helical" evidence="10">
    <location>
        <begin position="485"/>
        <end position="507"/>
    </location>
</feature>
<evidence type="ECO:0000313" key="13">
    <source>
        <dbReference type="Proteomes" id="UP000018550"/>
    </source>
</evidence>